<name>I9P4Z4_9ALTE</name>
<dbReference type="InterPro" id="IPR036291">
    <property type="entry name" value="NAD(P)-bd_dom_sf"/>
</dbReference>
<protein>
    <submittedName>
        <fullName evidence="4">Oxidoreductase, zinc-binding protein</fullName>
    </submittedName>
</protein>
<dbReference type="SMART" id="SM00829">
    <property type="entry name" value="PKS_ER"/>
    <property type="match status" value="1"/>
</dbReference>
<comment type="caution">
    <text evidence="4">The sequence shown here is derived from an EMBL/GenBank/DDBJ whole genome shotgun (WGS) entry which is preliminary data.</text>
</comment>
<dbReference type="PANTHER" id="PTHR48106">
    <property type="entry name" value="QUINONE OXIDOREDUCTASE PIG3-RELATED"/>
    <property type="match status" value="1"/>
</dbReference>
<dbReference type="Pfam" id="PF08240">
    <property type="entry name" value="ADH_N"/>
    <property type="match status" value="1"/>
</dbReference>
<dbReference type="InterPro" id="IPR013149">
    <property type="entry name" value="ADH-like_C"/>
</dbReference>
<keyword evidence="5" id="KW-1185">Reference proteome</keyword>
<dbReference type="InterPro" id="IPR011032">
    <property type="entry name" value="GroES-like_sf"/>
</dbReference>
<dbReference type="STRING" id="1195246.AGRI_03439"/>
<dbReference type="Pfam" id="PF00107">
    <property type="entry name" value="ADH_zinc_N"/>
    <property type="match status" value="1"/>
</dbReference>
<evidence type="ECO:0000313" key="5">
    <source>
        <dbReference type="Proteomes" id="UP000035062"/>
    </source>
</evidence>
<evidence type="ECO:0000256" key="1">
    <source>
        <dbReference type="ARBA" id="ARBA00022857"/>
    </source>
</evidence>
<evidence type="ECO:0000259" key="3">
    <source>
        <dbReference type="SMART" id="SM00829"/>
    </source>
</evidence>
<sequence length="334" mass="35450">MATTLPTIMQAVCVDSPGRDSQLRWQDCALPKLKPGEVLLKVAAFGINRADLMQRQGLYPPPLGDSTILGLEAAGIVVAVADDNLSPLLGQALFGLVNGGGYADYVAIPAAQAMAVPEGWSLQQAAATAETFLTAYQLLFLLGEATEGQRVLIHAGASGVGTSAIQLAKARQLQIAVTVGTADKAAFCRQLGADIAINYREQDFSEVLAAAWPEGVALVLDPVAGSYLNSEASVLAVDGKIIIYAMMGGRKIPEFDLSLLFKKRGQLLCSTLRNRDAAYKAELTRRFHADFAADLAAKTIEPVIAAVFSREEVEQAHQLLASNQTIGKLLVTLE</sequence>
<dbReference type="eggNOG" id="COG0604">
    <property type="taxonomic scope" value="Bacteria"/>
</dbReference>
<dbReference type="InterPro" id="IPR013154">
    <property type="entry name" value="ADH-like_N"/>
</dbReference>
<dbReference type="PANTHER" id="PTHR48106:SF18">
    <property type="entry name" value="QUINONE OXIDOREDUCTASE PIG3"/>
    <property type="match status" value="1"/>
</dbReference>
<keyword evidence="2" id="KW-0560">Oxidoreductase</keyword>
<dbReference type="EMBL" id="AKKU01000009">
    <property type="protein sequence ID" value="EIW89914.1"/>
    <property type="molecule type" value="Genomic_DNA"/>
</dbReference>
<feature type="domain" description="Enoyl reductase (ER)" evidence="3">
    <location>
        <begin position="18"/>
        <end position="331"/>
    </location>
</feature>
<dbReference type="PATRIC" id="fig|1195246.3.peg.670"/>
<dbReference type="InterPro" id="IPR020843">
    <property type="entry name" value="ER"/>
</dbReference>
<dbReference type="Proteomes" id="UP000035062">
    <property type="component" value="Unassembled WGS sequence"/>
</dbReference>
<dbReference type="GO" id="GO:0070402">
    <property type="term" value="F:NADPH binding"/>
    <property type="evidence" value="ECO:0007669"/>
    <property type="project" value="TreeGrafter"/>
</dbReference>
<evidence type="ECO:0000313" key="4">
    <source>
        <dbReference type="EMBL" id="EIW89914.1"/>
    </source>
</evidence>
<dbReference type="Gene3D" id="3.90.180.10">
    <property type="entry name" value="Medium-chain alcohol dehydrogenases, catalytic domain"/>
    <property type="match status" value="1"/>
</dbReference>
<dbReference type="NCBIfam" id="TIGR02824">
    <property type="entry name" value="quinone_pig3"/>
    <property type="match status" value="1"/>
</dbReference>
<dbReference type="SUPFAM" id="SSF51735">
    <property type="entry name" value="NAD(P)-binding Rossmann-fold domains"/>
    <property type="match status" value="1"/>
</dbReference>
<dbReference type="GO" id="GO:0016651">
    <property type="term" value="F:oxidoreductase activity, acting on NAD(P)H"/>
    <property type="evidence" value="ECO:0007669"/>
    <property type="project" value="TreeGrafter"/>
</dbReference>
<proteinExistence type="predicted"/>
<accession>I9P4Z4</accession>
<dbReference type="AlphaFoldDB" id="I9P4Z4"/>
<gene>
    <name evidence="4" type="ORF">AGRI_03439</name>
</gene>
<reference evidence="4 5" key="1">
    <citation type="journal article" date="2012" name="J. Bacteriol.">
        <title>Genome Sequence of Pectin-Degrading Alishewanella agri, Isolated from Landfill Soil.</title>
        <authorList>
            <person name="Kim J."/>
            <person name="Jung J."/>
            <person name="Sung J.S."/>
            <person name="Chun J."/>
            <person name="Park W."/>
        </authorList>
    </citation>
    <scope>NUCLEOTIDE SEQUENCE [LARGE SCALE GENOMIC DNA]</scope>
    <source>
        <strain evidence="4 5">BL06</strain>
    </source>
</reference>
<keyword evidence="1" id="KW-0521">NADP</keyword>
<dbReference type="RefSeq" id="WP_008983619.1">
    <property type="nucleotide sequence ID" value="NZ_AKKU01000009.1"/>
</dbReference>
<dbReference type="CDD" id="cd05276">
    <property type="entry name" value="p53_inducible_oxidoreductase"/>
    <property type="match status" value="1"/>
</dbReference>
<evidence type="ECO:0000256" key="2">
    <source>
        <dbReference type="ARBA" id="ARBA00023002"/>
    </source>
</evidence>
<organism evidence="4 5">
    <name type="scientific">Alishewanella agri BL06</name>
    <dbReference type="NCBI Taxonomy" id="1195246"/>
    <lineage>
        <taxon>Bacteria</taxon>
        <taxon>Pseudomonadati</taxon>
        <taxon>Pseudomonadota</taxon>
        <taxon>Gammaproteobacteria</taxon>
        <taxon>Alteromonadales</taxon>
        <taxon>Alteromonadaceae</taxon>
        <taxon>Alishewanella</taxon>
    </lineage>
</organism>
<dbReference type="SUPFAM" id="SSF50129">
    <property type="entry name" value="GroES-like"/>
    <property type="match status" value="1"/>
</dbReference>
<dbReference type="Gene3D" id="3.40.50.720">
    <property type="entry name" value="NAD(P)-binding Rossmann-like Domain"/>
    <property type="match status" value="1"/>
</dbReference>
<dbReference type="InterPro" id="IPR014189">
    <property type="entry name" value="Quinone_OxRdtase_PIG3"/>
</dbReference>